<dbReference type="GO" id="GO:0000070">
    <property type="term" value="P:mitotic sister chromatid segregation"/>
    <property type="evidence" value="ECO:0007669"/>
    <property type="project" value="TreeGrafter"/>
</dbReference>
<sequence>MEGSESEAVFGALYLNPQLFCNEVLNIIDDVLQEAFNFFFQDASRKLNIESTQRSQLLKKGVDCVRQRVQSVLDKKLATWESYILRHCFALPQGFRVPNTDDANENALDSGAPFDPDIDAQLDSLREKLIEVGKESEMLNQEIQALERKSIVNAAGHINEAVQLYEQNSMHEVFQEIVTTASELGTKMGKLNSSMIEETDQTKTKRIYSTQMDPSAINPVKGLSNMKLDDVEEFCKCYEEYVNLSFSSI</sequence>
<evidence type="ECO:0000256" key="7">
    <source>
        <dbReference type="ARBA" id="ARBA00023054"/>
    </source>
</evidence>
<evidence type="ECO:0000256" key="9">
    <source>
        <dbReference type="ARBA" id="ARBA00023328"/>
    </source>
</evidence>
<comment type="similarity">
    <text evidence="2">Belongs to the mis12 family.</text>
</comment>
<organism evidence="11 12">
    <name type="scientific">Glycine soja</name>
    <name type="common">Wild soybean</name>
    <dbReference type="NCBI Taxonomy" id="3848"/>
    <lineage>
        <taxon>Eukaryota</taxon>
        <taxon>Viridiplantae</taxon>
        <taxon>Streptophyta</taxon>
        <taxon>Embryophyta</taxon>
        <taxon>Tracheophyta</taxon>
        <taxon>Spermatophyta</taxon>
        <taxon>Magnoliopsida</taxon>
        <taxon>eudicotyledons</taxon>
        <taxon>Gunneridae</taxon>
        <taxon>Pentapetalae</taxon>
        <taxon>rosids</taxon>
        <taxon>fabids</taxon>
        <taxon>Fabales</taxon>
        <taxon>Fabaceae</taxon>
        <taxon>Papilionoideae</taxon>
        <taxon>50 kb inversion clade</taxon>
        <taxon>NPAAA clade</taxon>
        <taxon>indigoferoid/millettioid clade</taxon>
        <taxon>Phaseoleae</taxon>
        <taxon>Glycine</taxon>
        <taxon>Glycine subgen. Soja</taxon>
    </lineage>
</organism>
<evidence type="ECO:0000313" key="12">
    <source>
        <dbReference type="Proteomes" id="UP000289340"/>
    </source>
</evidence>
<dbReference type="PANTHER" id="PTHR14527:SF2">
    <property type="entry name" value="PROTEIN MIS12 HOMOLOG"/>
    <property type="match status" value="1"/>
</dbReference>
<dbReference type="EMBL" id="QZWG01000005">
    <property type="protein sequence ID" value="RZC10489.1"/>
    <property type="molecule type" value="Genomic_DNA"/>
</dbReference>
<dbReference type="Proteomes" id="UP000289340">
    <property type="component" value="Chromosome 5"/>
</dbReference>
<keyword evidence="8" id="KW-0131">Cell cycle</keyword>
<keyword evidence="3" id="KW-0158">Chromosome</keyword>
<evidence type="ECO:0000256" key="3">
    <source>
        <dbReference type="ARBA" id="ARBA00022454"/>
    </source>
</evidence>
<evidence type="ECO:0000256" key="10">
    <source>
        <dbReference type="SAM" id="Coils"/>
    </source>
</evidence>
<dbReference type="GO" id="GO:0051382">
    <property type="term" value="P:kinetochore assembly"/>
    <property type="evidence" value="ECO:0007669"/>
    <property type="project" value="TreeGrafter"/>
</dbReference>
<dbReference type="GO" id="GO:0051301">
    <property type="term" value="P:cell division"/>
    <property type="evidence" value="ECO:0007669"/>
    <property type="project" value="UniProtKB-KW"/>
</dbReference>
<comment type="subcellular location">
    <subcellularLocation>
        <location evidence="1">Chromosome</location>
        <location evidence="1">Centromere</location>
        <location evidence="1">Kinetochore</location>
    </subcellularLocation>
</comment>
<reference evidence="11 12" key="1">
    <citation type="submission" date="2018-09" db="EMBL/GenBank/DDBJ databases">
        <title>A high-quality reference genome of wild soybean provides a powerful tool to mine soybean genomes.</title>
        <authorList>
            <person name="Xie M."/>
            <person name="Chung C.Y.L."/>
            <person name="Li M.-W."/>
            <person name="Wong F.-L."/>
            <person name="Chan T.-F."/>
            <person name="Lam H.-M."/>
        </authorList>
    </citation>
    <scope>NUCLEOTIDE SEQUENCE [LARGE SCALE GENOMIC DNA]</scope>
    <source>
        <strain evidence="12">cv. W05</strain>
        <tissue evidence="11">Hypocotyl of etiolated seedlings</tissue>
    </source>
</reference>
<keyword evidence="9" id="KW-0137">Centromere</keyword>
<dbReference type="AlphaFoldDB" id="A0A445KHU5"/>
<protein>
    <submittedName>
        <fullName evidence="11">Protein MIS12-like isoform A</fullName>
    </submittedName>
</protein>
<dbReference type="SMR" id="A0A445KHU5"/>
<accession>A0A445KHU5</accession>
<keyword evidence="6" id="KW-0995">Kinetochore</keyword>
<keyword evidence="5" id="KW-0498">Mitosis</keyword>
<dbReference type="PANTHER" id="PTHR14527">
    <property type="entry name" value="PROTEIN MIS12 HOMOLOG"/>
    <property type="match status" value="1"/>
</dbReference>
<dbReference type="GO" id="GO:0005634">
    <property type="term" value="C:nucleus"/>
    <property type="evidence" value="ECO:0007669"/>
    <property type="project" value="InterPro"/>
</dbReference>
<dbReference type="Pfam" id="PF05859">
    <property type="entry name" value="Mis12"/>
    <property type="match status" value="1"/>
</dbReference>
<evidence type="ECO:0000313" key="11">
    <source>
        <dbReference type="EMBL" id="RZC10489.1"/>
    </source>
</evidence>
<evidence type="ECO:0000256" key="1">
    <source>
        <dbReference type="ARBA" id="ARBA00004629"/>
    </source>
</evidence>
<feature type="coiled-coil region" evidence="10">
    <location>
        <begin position="122"/>
        <end position="149"/>
    </location>
</feature>
<evidence type="ECO:0000256" key="4">
    <source>
        <dbReference type="ARBA" id="ARBA00022618"/>
    </source>
</evidence>
<comment type="caution">
    <text evidence="11">The sequence shown here is derived from an EMBL/GenBank/DDBJ whole genome shotgun (WGS) entry which is preliminary data.</text>
</comment>
<keyword evidence="12" id="KW-1185">Reference proteome</keyword>
<evidence type="ECO:0000256" key="8">
    <source>
        <dbReference type="ARBA" id="ARBA00023306"/>
    </source>
</evidence>
<evidence type="ECO:0000256" key="6">
    <source>
        <dbReference type="ARBA" id="ARBA00022838"/>
    </source>
</evidence>
<evidence type="ECO:0000256" key="2">
    <source>
        <dbReference type="ARBA" id="ARBA00008643"/>
    </source>
</evidence>
<dbReference type="GO" id="GO:0000444">
    <property type="term" value="C:MIS12/MIND type complex"/>
    <property type="evidence" value="ECO:0007669"/>
    <property type="project" value="TreeGrafter"/>
</dbReference>
<keyword evidence="7 10" id="KW-0175">Coiled coil</keyword>
<keyword evidence="4" id="KW-0132">Cell division</keyword>
<dbReference type="InterPro" id="IPR008685">
    <property type="entry name" value="Centromere_Mis12"/>
</dbReference>
<name>A0A445KHU5_GLYSO</name>
<evidence type="ECO:0000256" key="5">
    <source>
        <dbReference type="ARBA" id="ARBA00022776"/>
    </source>
</evidence>
<proteinExistence type="inferred from homology"/>
<gene>
    <name evidence="11" type="ORF">D0Y65_010994</name>
</gene>